<comment type="caution">
    <text evidence="2">The sequence shown here is derived from an EMBL/GenBank/DDBJ whole genome shotgun (WGS) entry which is preliminary data.</text>
</comment>
<name>A0ABR1MAF5_9PEZI</name>
<gene>
    <name evidence="2" type="ORF">J3D65DRAFT_39422</name>
</gene>
<organism evidence="2 3">
    <name type="scientific">Phyllosticta citribraziliensis</name>
    <dbReference type="NCBI Taxonomy" id="989973"/>
    <lineage>
        <taxon>Eukaryota</taxon>
        <taxon>Fungi</taxon>
        <taxon>Dikarya</taxon>
        <taxon>Ascomycota</taxon>
        <taxon>Pezizomycotina</taxon>
        <taxon>Dothideomycetes</taxon>
        <taxon>Dothideomycetes incertae sedis</taxon>
        <taxon>Botryosphaeriales</taxon>
        <taxon>Phyllostictaceae</taxon>
        <taxon>Phyllosticta</taxon>
    </lineage>
</organism>
<evidence type="ECO:0000256" key="1">
    <source>
        <dbReference type="SAM" id="MobiDB-lite"/>
    </source>
</evidence>
<protein>
    <submittedName>
        <fullName evidence="2">Uncharacterized protein</fullName>
    </submittedName>
</protein>
<dbReference type="RefSeq" id="XP_066660093.1">
    <property type="nucleotide sequence ID" value="XM_066795879.1"/>
</dbReference>
<accession>A0ABR1MAF5</accession>
<evidence type="ECO:0000313" key="3">
    <source>
        <dbReference type="Proteomes" id="UP001360953"/>
    </source>
</evidence>
<dbReference type="Proteomes" id="UP001360953">
    <property type="component" value="Unassembled WGS sequence"/>
</dbReference>
<dbReference type="EMBL" id="JBBPEH010000001">
    <property type="protein sequence ID" value="KAK7544858.1"/>
    <property type="molecule type" value="Genomic_DNA"/>
</dbReference>
<feature type="compositionally biased region" description="Low complexity" evidence="1">
    <location>
        <begin position="284"/>
        <end position="321"/>
    </location>
</feature>
<feature type="region of interest" description="Disordered" evidence="1">
    <location>
        <begin position="280"/>
        <end position="339"/>
    </location>
</feature>
<feature type="region of interest" description="Disordered" evidence="1">
    <location>
        <begin position="1"/>
        <end position="36"/>
    </location>
</feature>
<dbReference type="GeneID" id="92028785"/>
<sequence>MMPSPGHINSRGWQIELEDRDNDRPGPRSALVGGGSAYRQPLSGFRWEPELVLDNEHARRHNVPIREGPPSYIDAESCVSVYPEEPAPANPRLGDQRERRRLHEPAWVVDLSRRPQYGNVANEPTRLSHAVPIETRGEPQVPVSVPHRQSQYITPTCPCGIPNCRANEIRKKYFDHHPERRDQAVRATLDFGFDRIGFTVMDGTSATWIGQPGDDTPPPLSDKPMPRRTAESKKQLPTPTQPKPHATSKTTSAVPGPSERPKSHMHATLFRIRSDELSRRKAAAAEANSKVANGSKKSSSSSKASGSSTKSSSSFNGSYSSKRSHTLVAGAETDVDEGSTLGINLLMED</sequence>
<evidence type="ECO:0000313" key="2">
    <source>
        <dbReference type="EMBL" id="KAK7544858.1"/>
    </source>
</evidence>
<proteinExistence type="predicted"/>
<reference evidence="2 3" key="1">
    <citation type="submission" date="2024-04" db="EMBL/GenBank/DDBJ databases">
        <title>Phyllosticta paracitricarpa is synonymous to the EU quarantine fungus P. citricarpa based on phylogenomic analyses.</title>
        <authorList>
            <consortium name="Lawrence Berkeley National Laboratory"/>
            <person name="Van ingen-buijs V.A."/>
            <person name="Van westerhoven A.C."/>
            <person name="Haridas S."/>
            <person name="Skiadas P."/>
            <person name="Martin F."/>
            <person name="Groenewald J.Z."/>
            <person name="Crous P.W."/>
            <person name="Seidl M.F."/>
        </authorList>
    </citation>
    <scope>NUCLEOTIDE SEQUENCE [LARGE SCALE GENOMIC DNA]</scope>
    <source>
        <strain evidence="2 3">CPC 17464</strain>
    </source>
</reference>
<feature type="compositionally biased region" description="Basic and acidic residues" evidence="1">
    <location>
        <begin position="224"/>
        <end position="234"/>
    </location>
</feature>
<feature type="region of interest" description="Disordered" evidence="1">
    <location>
        <begin position="206"/>
        <end position="267"/>
    </location>
</feature>
<keyword evidence="3" id="KW-1185">Reference proteome</keyword>